<dbReference type="Pfam" id="PF03102">
    <property type="entry name" value="NeuB"/>
    <property type="match status" value="1"/>
</dbReference>
<dbReference type="EMBL" id="SGKU01000006">
    <property type="protein sequence ID" value="NFA41669.1"/>
    <property type="molecule type" value="Genomic_DNA"/>
</dbReference>
<dbReference type="InterPro" id="IPR057736">
    <property type="entry name" value="SAF_PseI/NeuA/NeuB"/>
</dbReference>
<evidence type="ECO:0000313" key="2">
    <source>
        <dbReference type="EMBL" id="NFA41669.1"/>
    </source>
</evidence>
<reference evidence="2 3" key="1">
    <citation type="submission" date="2019-02" db="EMBL/GenBank/DDBJ databases">
        <title>Genome sequencing of Clostridium botulinum clinical isolates.</title>
        <authorList>
            <person name="Brunt J."/>
            <person name="Van Vliet A.H.M."/>
            <person name="Stringer S.C."/>
            <person name="Grant K.A."/>
            <person name="Carter A.C."/>
            <person name="Peck M.W."/>
        </authorList>
    </citation>
    <scope>NUCLEOTIDE SEQUENCE [LARGE SCALE GENOMIC DNA]</scope>
    <source>
        <strain evidence="2 3">H113700579</strain>
    </source>
</reference>
<dbReference type="Gene3D" id="3.90.1210.10">
    <property type="entry name" value="Antifreeze-like/N-acetylneuraminic acid synthase C-terminal domain"/>
    <property type="match status" value="1"/>
</dbReference>
<evidence type="ECO:0000259" key="1">
    <source>
        <dbReference type="PROSITE" id="PS50844"/>
    </source>
</evidence>
<dbReference type="InterPro" id="IPR006190">
    <property type="entry name" value="SAF_AFP_Neu5Ac"/>
</dbReference>
<dbReference type="CDD" id="cd11615">
    <property type="entry name" value="SAF_NeuB_like"/>
    <property type="match status" value="1"/>
</dbReference>
<dbReference type="InterPro" id="IPR051690">
    <property type="entry name" value="PseI-like"/>
</dbReference>
<dbReference type="SUPFAM" id="SSF51569">
    <property type="entry name" value="Aldolase"/>
    <property type="match status" value="1"/>
</dbReference>
<dbReference type="PROSITE" id="PS50844">
    <property type="entry name" value="AFP_LIKE"/>
    <property type="match status" value="1"/>
</dbReference>
<dbReference type="InterPro" id="IPR013974">
    <property type="entry name" value="SAF"/>
</dbReference>
<dbReference type="InterPro" id="IPR013785">
    <property type="entry name" value="Aldolase_TIM"/>
</dbReference>
<dbReference type="PANTHER" id="PTHR42966:SF1">
    <property type="entry name" value="SIALIC ACID SYNTHASE"/>
    <property type="match status" value="1"/>
</dbReference>
<dbReference type="Proteomes" id="UP000472355">
    <property type="component" value="Unassembled WGS sequence"/>
</dbReference>
<dbReference type="InterPro" id="IPR013132">
    <property type="entry name" value="PseI/NeuA/B-like_N"/>
</dbReference>
<gene>
    <name evidence="2" type="ORF">EXM65_03485</name>
</gene>
<feature type="domain" description="AFP-like" evidence="1">
    <location>
        <begin position="279"/>
        <end position="335"/>
    </location>
</feature>
<dbReference type="PANTHER" id="PTHR42966">
    <property type="entry name" value="N-ACETYLNEURAMINATE SYNTHASE"/>
    <property type="match status" value="1"/>
</dbReference>
<name>A0A6M0SLP3_CLOBO</name>
<dbReference type="SMART" id="SM00858">
    <property type="entry name" value="SAF"/>
    <property type="match status" value="1"/>
</dbReference>
<accession>A0A6M0SLP3</accession>
<sequence>MNNIRIGNYNIGNKNPCFIIAEAGSNHNGDINQAKKLVDIAVEAGVDAVKFQTFTGDKLFSKAHPANEFVKSFEFKLEWHKEIKEYCDSKGIMFMTTPFQKDAVDLLEELGTEAYKVASGDMDYYSLLDYISNTGKPVILATGMAYMDEVKEAVDRIKQGKTQEIAVLHCISNYPPKDEDINLNILKTMKEELDIPIGFSDHSMGITVPVAAVAMGAKIIEKHFTISRKLEGMDHFYALEPHELKQMVEEIRKVEKAMGTETKVPVKAEYAERHYARRGIIAACNLKTGDIIEEKHLDYVRPVNGIDSKYYKEVIGRKVNKGLEKDKAICWEDLV</sequence>
<protein>
    <submittedName>
        <fullName evidence="2">Polysaccharide biosynthesis protein</fullName>
    </submittedName>
</protein>
<dbReference type="GO" id="GO:0016051">
    <property type="term" value="P:carbohydrate biosynthetic process"/>
    <property type="evidence" value="ECO:0007669"/>
    <property type="project" value="InterPro"/>
</dbReference>
<organism evidence="2 3">
    <name type="scientific">Clostridium botulinum</name>
    <dbReference type="NCBI Taxonomy" id="1491"/>
    <lineage>
        <taxon>Bacteria</taxon>
        <taxon>Bacillati</taxon>
        <taxon>Bacillota</taxon>
        <taxon>Clostridia</taxon>
        <taxon>Eubacteriales</taxon>
        <taxon>Clostridiaceae</taxon>
        <taxon>Clostridium</taxon>
    </lineage>
</organism>
<proteinExistence type="predicted"/>
<dbReference type="AlphaFoldDB" id="A0A6M0SLP3"/>
<dbReference type="GO" id="GO:0047444">
    <property type="term" value="F:N-acylneuraminate-9-phosphate synthase activity"/>
    <property type="evidence" value="ECO:0007669"/>
    <property type="project" value="TreeGrafter"/>
</dbReference>
<dbReference type="Gene3D" id="3.20.20.70">
    <property type="entry name" value="Aldolase class I"/>
    <property type="match status" value="1"/>
</dbReference>
<evidence type="ECO:0000313" key="3">
    <source>
        <dbReference type="Proteomes" id="UP000472355"/>
    </source>
</evidence>
<dbReference type="SUPFAM" id="SSF51269">
    <property type="entry name" value="AFP III-like domain"/>
    <property type="match status" value="1"/>
</dbReference>
<dbReference type="InterPro" id="IPR036732">
    <property type="entry name" value="AFP_Neu5c_C_sf"/>
</dbReference>
<comment type="caution">
    <text evidence="2">The sequence shown here is derived from an EMBL/GenBank/DDBJ whole genome shotgun (WGS) entry which is preliminary data.</text>
</comment>